<gene>
    <name evidence="2" type="ORF">Q0590_21995</name>
</gene>
<dbReference type="PROSITE" id="PS51257">
    <property type="entry name" value="PROKAR_LIPOPROTEIN"/>
    <property type="match status" value="1"/>
</dbReference>
<name>A0ABT8RA46_9BACT</name>
<sequence length="231" mass="24762">MKKHVLISLAACLLSLFSCKETEEVIPDPVEDLEIYDVVSFNKVVAGTLLSAVTSDSGLVIPMTSFNSISPDKPVAAMVFNSSLPHWEDVDLGTPNQKFGGKGKGKGGESGNFINNTALGNIVVLQNFKQFGTVPNDDDGPGYITFDFSRVNGGIKATSLTVLDVETAREKETGDVKLYTRKGGTLLYTATFQDTEANGVGIVDLKNTPGVGYLEVNINGSIAIDNLRFYK</sequence>
<dbReference type="RefSeq" id="WP_302039767.1">
    <property type="nucleotide sequence ID" value="NZ_JAUKPO010000015.1"/>
</dbReference>
<dbReference type="EMBL" id="JAUKPO010000015">
    <property type="protein sequence ID" value="MDO1448966.1"/>
    <property type="molecule type" value="Genomic_DNA"/>
</dbReference>
<dbReference type="Proteomes" id="UP001168528">
    <property type="component" value="Unassembled WGS sequence"/>
</dbReference>
<reference evidence="2" key="1">
    <citation type="submission" date="2023-07" db="EMBL/GenBank/DDBJ databases">
        <title>The genome sequence of Rhodocytophaga aerolata KACC 12507.</title>
        <authorList>
            <person name="Zhang X."/>
        </authorList>
    </citation>
    <scope>NUCLEOTIDE SEQUENCE</scope>
    <source>
        <strain evidence="2">KACC 12507</strain>
    </source>
</reference>
<feature type="chain" id="PRO_5045527219" evidence="1">
    <location>
        <begin position="21"/>
        <end position="231"/>
    </location>
</feature>
<feature type="signal peptide" evidence="1">
    <location>
        <begin position="1"/>
        <end position="20"/>
    </location>
</feature>
<evidence type="ECO:0000313" key="2">
    <source>
        <dbReference type="EMBL" id="MDO1448966.1"/>
    </source>
</evidence>
<protein>
    <submittedName>
        <fullName evidence="2">Uncharacterized protein</fullName>
    </submittedName>
</protein>
<keyword evidence="1" id="KW-0732">Signal</keyword>
<evidence type="ECO:0000313" key="3">
    <source>
        <dbReference type="Proteomes" id="UP001168528"/>
    </source>
</evidence>
<evidence type="ECO:0000256" key="1">
    <source>
        <dbReference type="SAM" id="SignalP"/>
    </source>
</evidence>
<accession>A0ABT8RA46</accession>
<proteinExistence type="predicted"/>
<keyword evidence="3" id="KW-1185">Reference proteome</keyword>
<organism evidence="2 3">
    <name type="scientific">Rhodocytophaga aerolata</name>
    <dbReference type="NCBI Taxonomy" id="455078"/>
    <lineage>
        <taxon>Bacteria</taxon>
        <taxon>Pseudomonadati</taxon>
        <taxon>Bacteroidota</taxon>
        <taxon>Cytophagia</taxon>
        <taxon>Cytophagales</taxon>
        <taxon>Rhodocytophagaceae</taxon>
        <taxon>Rhodocytophaga</taxon>
    </lineage>
</organism>
<comment type="caution">
    <text evidence="2">The sequence shown here is derived from an EMBL/GenBank/DDBJ whole genome shotgun (WGS) entry which is preliminary data.</text>
</comment>